<dbReference type="Proteomes" id="UP001057381">
    <property type="component" value="Chromosome"/>
</dbReference>
<evidence type="ECO:0000256" key="5">
    <source>
        <dbReference type="ARBA" id="ARBA00022741"/>
    </source>
</evidence>
<comment type="function">
    <text evidence="10">Part of the ABC transporter complex hrt involved in hemin import. Responsible for energy coupling to the transport system.</text>
</comment>
<dbReference type="EMBL" id="CP073809">
    <property type="protein sequence ID" value="UTH14619.1"/>
    <property type="molecule type" value="Genomic_DNA"/>
</dbReference>
<evidence type="ECO:0000256" key="4">
    <source>
        <dbReference type="ARBA" id="ARBA00022475"/>
    </source>
</evidence>
<dbReference type="InterPro" id="IPR015854">
    <property type="entry name" value="ABC_transpr_LolD-like"/>
</dbReference>
<dbReference type="GO" id="GO:0005886">
    <property type="term" value="C:plasma membrane"/>
    <property type="evidence" value="ECO:0007669"/>
    <property type="project" value="UniProtKB-SubCell"/>
</dbReference>
<evidence type="ECO:0000313" key="12">
    <source>
        <dbReference type="EMBL" id="UTH14619.1"/>
    </source>
</evidence>
<dbReference type="AlphaFoldDB" id="A0A9Q9BUC2"/>
<gene>
    <name evidence="12" type="ORF">KFV11_04480</name>
</gene>
<dbReference type="GO" id="GO:0005524">
    <property type="term" value="F:ATP binding"/>
    <property type="evidence" value="ECO:0007669"/>
    <property type="project" value="UniProtKB-KW"/>
</dbReference>
<dbReference type="GO" id="GO:0022857">
    <property type="term" value="F:transmembrane transporter activity"/>
    <property type="evidence" value="ECO:0007669"/>
    <property type="project" value="TreeGrafter"/>
</dbReference>
<accession>A0A9Q9BUC2</accession>
<feature type="domain" description="ABC transporter" evidence="11">
    <location>
        <begin position="2"/>
        <end position="224"/>
    </location>
</feature>
<protein>
    <recommendedName>
        <fullName evidence="9">Putative hemin import ATP-binding protein HrtA</fullName>
    </recommendedName>
</protein>
<dbReference type="Gene3D" id="3.40.50.300">
    <property type="entry name" value="P-loop containing nucleotide triphosphate hydrolases"/>
    <property type="match status" value="1"/>
</dbReference>
<dbReference type="SMART" id="SM00382">
    <property type="entry name" value="AAA"/>
    <property type="match status" value="1"/>
</dbReference>
<dbReference type="SUPFAM" id="SSF52540">
    <property type="entry name" value="P-loop containing nucleoside triphosphate hydrolases"/>
    <property type="match status" value="1"/>
</dbReference>
<dbReference type="CDD" id="cd03255">
    <property type="entry name" value="ABC_MJ0796_LolCDE_FtsE"/>
    <property type="match status" value="1"/>
</dbReference>
<dbReference type="RefSeq" id="WP_254250444.1">
    <property type="nucleotide sequence ID" value="NZ_CP073809.1"/>
</dbReference>
<reference evidence="12" key="1">
    <citation type="submission" date="2021-04" db="EMBL/GenBank/DDBJ databases">
        <title>Complete Genome Sequences of Macrococcus spp. from dog and cattle.</title>
        <authorList>
            <person name="Schwendener S."/>
            <person name="Perreten V."/>
        </authorList>
    </citation>
    <scope>NUCLEOTIDE SEQUENCE</scope>
    <source>
        <strain evidence="12">Epi0143-OL</strain>
    </source>
</reference>
<dbReference type="PANTHER" id="PTHR24220">
    <property type="entry name" value="IMPORT ATP-BINDING PROTEIN"/>
    <property type="match status" value="1"/>
</dbReference>
<dbReference type="InterPro" id="IPR003593">
    <property type="entry name" value="AAA+_ATPase"/>
</dbReference>
<proteinExistence type="inferred from homology"/>
<name>A0A9Q9BUC2_9STAP</name>
<evidence type="ECO:0000256" key="9">
    <source>
        <dbReference type="ARBA" id="ARBA00024432"/>
    </source>
</evidence>
<keyword evidence="3" id="KW-0813">Transport</keyword>
<keyword evidence="5" id="KW-0547">Nucleotide-binding</keyword>
<evidence type="ECO:0000256" key="2">
    <source>
        <dbReference type="ARBA" id="ARBA00011131"/>
    </source>
</evidence>
<evidence type="ECO:0000313" key="13">
    <source>
        <dbReference type="Proteomes" id="UP001057381"/>
    </source>
</evidence>
<evidence type="ECO:0000256" key="7">
    <source>
        <dbReference type="ARBA" id="ARBA00023136"/>
    </source>
</evidence>
<comment type="subcellular location">
    <subcellularLocation>
        <location evidence="1">Cell membrane</location>
        <topology evidence="1">Peripheral membrane protein</topology>
    </subcellularLocation>
</comment>
<evidence type="ECO:0000256" key="1">
    <source>
        <dbReference type="ARBA" id="ARBA00004202"/>
    </source>
</evidence>
<dbReference type="KEGG" id="mequ:KFV11_04480"/>
<dbReference type="GO" id="GO:0098796">
    <property type="term" value="C:membrane protein complex"/>
    <property type="evidence" value="ECO:0007669"/>
    <property type="project" value="UniProtKB-ARBA"/>
</dbReference>
<evidence type="ECO:0000256" key="8">
    <source>
        <dbReference type="ARBA" id="ARBA00024359"/>
    </source>
</evidence>
<keyword evidence="6 12" id="KW-0067">ATP-binding</keyword>
<evidence type="ECO:0000256" key="3">
    <source>
        <dbReference type="ARBA" id="ARBA00022448"/>
    </source>
</evidence>
<keyword evidence="7" id="KW-0472">Membrane</keyword>
<comment type="similarity">
    <text evidence="8">Belongs to the ABC transporter superfamily. HrtA family.</text>
</comment>
<dbReference type="InterPro" id="IPR003439">
    <property type="entry name" value="ABC_transporter-like_ATP-bd"/>
</dbReference>
<dbReference type="InterPro" id="IPR027417">
    <property type="entry name" value="P-loop_NTPase"/>
</dbReference>
<dbReference type="Pfam" id="PF00005">
    <property type="entry name" value="ABC_tran"/>
    <property type="match status" value="1"/>
</dbReference>
<organism evidence="12 13">
    <name type="scientific">Macrococcus equipercicus</name>
    <dbReference type="NCBI Taxonomy" id="69967"/>
    <lineage>
        <taxon>Bacteria</taxon>
        <taxon>Bacillati</taxon>
        <taxon>Bacillota</taxon>
        <taxon>Bacilli</taxon>
        <taxon>Bacillales</taxon>
        <taxon>Staphylococcaceae</taxon>
        <taxon>Macrococcus</taxon>
    </lineage>
</organism>
<evidence type="ECO:0000256" key="10">
    <source>
        <dbReference type="ARBA" id="ARBA00024721"/>
    </source>
</evidence>
<keyword evidence="4" id="KW-1003">Cell membrane</keyword>
<dbReference type="PANTHER" id="PTHR24220:SF666">
    <property type="entry name" value="HEMIN IMPORT ATP-BINDING PROTEIN HRTA-RELATED"/>
    <property type="match status" value="1"/>
</dbReference>
<comment type="subunit">
    <text evidence="2">The complex is composed of two ATP-binding proteins (HrtA), two transmembrane proteins (HrtB) and a solute-binding protein.</text>
</comment>
<dbReference type="PROSITE" id="PS50893">
    <property type="entry name" value="ABC_TRANSPORTER_2"/>
    <property type="match status" value="1"/>
</dbReference>
<dbReference type="FunFam" id="3.40.50.300:FF:000032">
    <property type="entry name" value="Export ABC transporter ATP-binding protein"/>
    <property type="match status" value="1"/>
</dbReference>
<evidence type="ECO:0000259" key="11">
    <source>
        <dbReference type="PROSITE" id="PS50893"/>
    </source>
</evidence>
<evidence type="ECO:0000256" key="6">
    <source>
        <dbReference type="ARBA" id="ARBA00022840"/>
    </source>
</evidence>
<dbReference type="InterPro" id="IPR017911">
    <property type="entry name" value="MacB-like_ATP-bd"/>
</dbReference>
<dbReference type="GO" id="GO:0016887">
    <property type="term" value="F:ATP hydrolysis activity"/>
    <property type="evidence" value="ECO:0007669"/>
    <property type="project" value="InterPro"/>
</dbReference>
<sequence>MLSIENVSKTYGKGAQATTVLKDINLQLAPGEIVALYGPSGSGKSTLLSIVGALLTPSCGDITLDGRAWRHLTDNERTDMRLKDIGFIFQSSHLLPYLTVKEQLTAVGSEAGQSKKEASARAEQLLTSFGLDHRLSAHPKELSGGEKQRTAIARAFMNKPKLILADEPTASLDKERASEVVDMLRKRVKESGAACIMITHDQRLFSYTDKTYYLEDGYLTLAAE</sequence>